<dbReference type="Proteomes" id="UP001438292">
    <property type="component" value="Unassembled WGS sequence"/>
</dbReference>
<dbReference type="PROSITE" id="PS51186">
    <property type="entry name" value="GNAT"/>
    <property type="match status" value="1"/>
</dbReference>
<dbReference type="PANTHER" id="PTHR43792">
    <property type="entry name" value="GNAT FAMILY, PUTATIVE (AFU_ORTHOLOGUE AFUA_3G00765)-RELATED-RELATED"/>
    <property type="match status" value="1"/>
</dbReference>
<dbReference type="InterPro" id="IPR016181">
    <property type="entry name" value="Acyl_CoA_acyltransferase"/>
</dbReference>
<name>A0ABV0H8W8_9NEIS</name>
<evidence type="ECO:0000313" key="2">
    <source>
        <dbReference type="EMBL" id="MEO3956540.1"/>
    </source>
</evidence>
<dbReference type="EC" id="2.-.-.-" evidence="2"/>
<dbReference type="GO" id="GO:0016740">
    <property type="term" value="F:transferase activity"/>
    <property type="evidence" value="ECO:0007669"/>
    <property type="project" value="UniProtKB-KW"/>
</dbReference>
<dbReference type="EMBL" id="JBDQQU010000026">
    <property type="protein sequence ID" value="MEO3956540.1"/>
    <property type="molecule type" value="Genomic_DNA"/>
</dbReference>
<protein>
    <submittedName>
        <fullName evidence="2">GNAT family protein</fullName>
        <ecNumber evidence="2">2.-.-.-</ecNumber>
    </submittedName>
</protein>
<sequence>MMTLPLLKGVRLKPDFLHEDDFPRYLALYSDPRISVPTGMPRNAETDIIRHWFNTARALALPQGQVLALRRVGSCQLDGILQLMDLELKSGLLTIGYSLMPNLWGQGLMSECLRAMLPELMSGLLGGPLTRIQAWVMVNNDPSHRLLANLGFQHEGTLRQLFHDGQLRQDICIYGLLNTDLAQITGKYGSVAVSREGRVESGEISRLKPPIHRTARGSVAVRDEVGWEVHQPTRIA</sequence>
<dbReference type="Gene3D" id="3.40.630.30">
    <property type="match status" value="1"/>
</dbReference>
<gene>
    <name evidence="2" type="ORF">ABH309_19035</name>
</gene>
<dbReference type="Pfam" id="PF13302">
    <property type="entry name" value="Acetyltransf_3"/>
    <property type="match status" value="1"/>
</dbReference>
<evidence type="ECO:0000313" key="3">
    <source>
        <dbReference type="Proteomes" id="UP001438292"/>
    </source>
</evidence>
<feature type="domain" description="N-acetyltransferase" evidence="1">
    <location>
        <begin position="10"/>
        <end position="180"/>
    </location>
</feature>
<dbReference type="SUPFAM" id="SSF55729">
    <property type="entry name" value="Acyl-CoA N-acyltransferases (Nat)"/>
    <property type="match status" value="1"/>
</dbReference>
<dbReference type="RefSeq" id="WP_347787858.1">
    <property type="nucleotide sequence ID" value="NZ_JBDQQU010000026.1"/>
</dbReference>
<proteinExistence type="predicted"/>
<comment type="caution">
    <text evidence="2">The sequence shown here is derived from an EMBL/GenBank/DDBJ whole genome shotgun (WGS) entry which is preliminary data.</text>
</comment>
<dbReference type="InterPro" id="IPR051531">
    <property type="entry name" value="N-acetyltransferase"/>
</dbReference>
<keyword evidence="3" id="KW-1185">Reference proteome</keyword>
<organism evidence="2 3">
    <name type="scientific">Chromobacterium piscinae</name>
    <dbReference type="NCBI Taxonomy" id="686831"/>
    <lineage>
        <taxon>Bacteria</taxon>
        <taxon>Pseudomonadati</taxon>
        <taxon>Pseudomonadota</taxon>
        <taxon>Betaproteobacteria</taxon>
        <taxon>Neisseriales</taxon>
        <taxon>Chromobacteriaceae</taxon>
        <taxon>Chromobacterium</taxon>
    </lineage>
</organism>
<evidence type="ECO:0000259" key="1">
    <source>
        <dbReference type="PROSITE" id="PS51186"/>
    </source>
</evidence>
<accession>A0ABV0H8W8</accession>
<reference evidence="2 3" key="1">
    <citation type="submission" date="2024-05" db="EMBL/GenBank/DDBJ databases">
        <authorList>
            <person name="De Oliveira J.P."/>
            <person name="Noriler S.A."/>
            <person name="De Oliveira A.G."/>
            <person name="Sipoli D.S."/>
        </authorList>
    </citation>
    <scope>NUCLEOTIDE SEQUENCE [LARGE SCALE GENOMIC DNA]</scope>
    <source>
        <strain evidence="2 3">LABIM186</strain>
    </source>
</reference>
<dbReference type="InterPro" id="IPR000182">
    <property type="entry name" value="GNAT_dom"/>
</dbReference>
<dbReference type="PANTHER" id="PTHR43792:SF1">
    <property type="entry name" value="N-ACETYLTRANSFERASE DOMAIN-CONTAINING PROTEIN"/>
    <property type="match status" value="1"/>
</dbReference>
<keyword evidence="2" id="KW-0808">Transferase</keyword>